<feature type="compositionally biased region" description="Polar residues" evidence="4">
    <location>
        <begin position="32"/>
        <end position="43"/>
    </location>
</feature>
<name>A0ABZ2NAV8_9BACI</name>
<evidence type="ECO:0000256" key="2">
    <source>
        <dbReference type="PIRNR" id="PIRNR026508"/>
    </source>
</evidence>
<feature type="region of interest" description="Disordered" evidence="4">
    <location>
        <begin position="1"/>
        <end position="43"/>
    </location>
</feature>
<comment type="similarity">
    <text evidence="1 2">Belongs to the TelA family.</text>
</comment>
<sequence>MTNEAKENQPTIYKDPVNELDDLLSSPFGDSLAQSTVSSTPTNAQVEKKLIDVLPEEHRQKAKELAKQIDPTNHQAIISYGTSAQSKLSGFSHSMLDHVQQKDIGSVGDILNDLMKRLQEVNPDELHPEKKNMFSRLFNRVSGSIQEVLSKYQKVGSQIDRISIKLDHSKQLLLEDIVMLEQLYDKNKEYFQALNIFIAAGELKLEELQTETIPALRQKAEQSGDQMAYQDVNDMVQFADRLEKRLHDLKLSRQITIQSAPQIRMIQNMNQALAEKIQSSILTAIPLWKNQIAIALTLVRQKKAMESQKQVSQTTNELLLKNAEMLKTNTIETAKENERGLVDIETLKKTQSNLISTLEETMRIQQEGRTKRKQAEQELSAMENELKQKLLHLK</sequence>
<dbReference type="PANTHER" id="PTHR38432:SF1">
    <property type="entry name" value="TELA-LIKE PROTEIN SAOUHSC_01408"/>
    <property type="match status" value="1"/>
</dbReference>
<feature type="coiled-coil region" evidence="3">
    <location>
        <begin position="365"/>
        <end position="392"/>
    </location>
</feature>
<reference evidence="5 6" key="1">
    <citation type="submission" date="2024-02" db="EMBL/GenBank/DDBJ databases">
        <title>Seven novel Bacillus-like species.</title>
        <authorList>
            <person name="Liu G."/>
        </authorList>
    </citation>
    <scope>NUCLEOTIDE SEQUENCE [LARGE SCALE GENOMIC DNA]</scope>
    <source>
        <strain evidence="5 6">FJAT-52991</strain>
    </source>
</reference>
<evidence type="ECO:0000313" key="6">
    <source>
        <dbReference type="Proteomes" id="UP001387364"/>
    </source>
</evidence>
<organism evidence="5 6">
    <name type="scientific">Bacillus kandeliae</name>
    <dbReference type="NCBI Taxonomy" id="3129297"/>
    <lineage>
        <taxon>Bacteria</taxon>
        <taxon>Bacillati</taxon>
        <taxon>Bacillota</taxon>
        <taxon>Bacilli</taxon>
        <taxon>Bacillales</taxon>
        <taxon>Bacillaceae</taxon>
        <taxon>Bacillus</taxon>
    </lineage>
</organism>
<dbReference type="Proteomes" id="UP001387364">
    <property type="component" value="Chromosome"/>
</dbReference>
<proteinExistence type="inferred from homology"/>
<dbReference type="RefSeq" id="WP_338754582.1">
    <property type="nucleotide sequence ID" value="NZ_CP147404.1"/>
</dbReference>
<keyword evidence="6" id="KW-1185">Reference proteome</keyword>
<gene>
    <name evidence="5" type="ORF">WDJ61_09040</name>
</gene>
<evidence type="ECO:0000256" key="1">
    <source>
        <dbReference type="ARBA" id="ARBA00005541"/>
    </source>
</evidence>
<accession>A0ABZ2NAV8</accession>
<evidence type="ECO:0000313" key="5">
    <source>
        <dbReference type="EMBL" id="WXB94750.1"/>
    </source>
</evidence>
<dbReference type="EMBL" id="CP147404">
    <property type="protein sequence ID" value="WXB94750.1"/>
    <property type="molecule type" value="Genomic_DNA"/>
</dbReference>
<keyword evidence="3" id="KW-0175">Coiled coil</keyword>
<evidence type="ECO:0000256" key="4">
    <source>
        <dbReference type="SAM" id="MobiDB-lite"/>
    </source>
</evidence>
<dbReference type="InterPro" id="IPR008863">
    <property type="entry name" value="Toxic_anion-R_TelA"/>
</dbReference>
<protein>
    <submittedName>
        <fullName evidence="5">Toxic anion resistance protein</fullName>
    </submittedName>
</protein>
<dbReference type="Pfam" id="PF05816">
    <property type="entry name" value="TelA"/>
    <property type="match status" value="1"/>
</dbReference>
<dbReference type="PANTHER" id="PTHR38432">
    <property type="entry name" value="TELA-LIKE PROTEIN SAOUHSC_01408"/>
    <property type="match status" value="1"/>
</dbReference>
<evidence type="ECO:0000256" key="3">
    <source>
        <dbReference type="SAM" id="Coils"/>
    </source>
</evidence>
<dbReference type="PIRSF" id="PIRSF026508">
    <property type="entry name" value="TelA"/>
    <property type="match status" value="1"/>
</dbReference>